<name>A0A0G2DW81_PHACM</name>
<dbReference type="Proteomes" id="UP000053317">
    <property type="component" value="Unassembled WGS sequence"/>
</dbReference>
<comment type="caution">
    <text evidence="1">The sequence shown here is derived from an EMBL/GenBank/DDBJ whole genome shotgun (WGS) entry which is preliminary data.</text>
</comment>
<dbReference type="AlphaFoldDB" id="A0A0G2DW81"/>
<sequence length="315" mass="36131">MDFLTALDTIENVSDETILSHREEIQKAFRKFRSILTPTSSLSVVMKLEAVKLEIKKYFKLSAEEAISLNIDWHTEDPRLLDIRLGHRQRSPRDSFRKGLGQRSFALQLNEWHLQKFGITKIDDPLQSKTNGRIGEFLKDHEIPCHNWIVHEIKHGLRLLKFERDLGIRGISACLFFVHSAFRSVKHKDFESLVFELEQSDWIETAGEKTEWLDECQSRYNGQRGVLSVAVADPPAPGMVALLQAARQTSTAEEASTEPLSLTSFDNHFSPKDDALNMPTPYSFQQLDFSDLADWGFNLYLPNPQHPTSTFPINY</sequence>
<evidence type="ECO:0000313" key="2">
    <source>
        <dbReference type="Proteomes" id="UP000053317"/>
    </source>
</evidence>
<dbReference type="OrthoDB" id="4367723at2759"/>
<reference evidence="1 2" key="1">
    <citation type="submission" date="2015-05" db="EMBL/GenBank/DDBJ databases">
        <title>Distinctive expansion of gene families associated with plant cell wall degradation and secondary metabolism in the genomes of grapevine trunk pathogens.</title>
        <authorList>
            <person name="Lawrence D.P."/>
            <person name="Travadon R."/>
            <person name="Rolshausen P.E."/>
            <person name="Baumgartner K."/>
        </authorList>
    </citation>
    <scope>NUCLEOTIDE SEQUENCE [LARGE SCALE GENOMIC DNA]</scope>
    <source>
        <strain evidence="1">UCRPC4</strain>
    </source>
</reference>
<reference evidence="1 2" key="2">
    <citation type="submission" date="2015-05" db="EMBL/GenBank/DDBJ databases">
        <authorList>
            <person name="Morales-Cruz A."/>
            <person name="Amrine K.C."/>
            <person name="Cantu D."/>
        </authorList>
    </citation>
    <scope>NUCLEOTIDE SEQUENCE [LARGE SCALE GENOMIC DNA]</scope>
    <source>
        <strain evidence="1">UCRPC4</strain>
    </source>
</reference>
<protein>
    <submittedName>
        <fullName evidence="1">Uncharacterized protein</fullName>
    </submittedName>
</protein>
<dbReference type="EMBL" id="LCWF01000227">
    <property type="protein sequence ID" value="KKY14411.1"/>
    <property type="molecule type" value="Genomic_DNA"/>
</dbReference>
<gene>
    <name evidence="1" type="ORF">UCRPC4_g06753</name>
</gene>
<organism evidence="1 2">
    <name type="scientific">Phaeomoniella chlamydospora</name>
    <name type="common">Phaeoacremonium chlamydosporum</name>
    <dbReference type="NCBI Taxonomy" id="158046"/>
    <lineage>
        <taxon>Eukaryota</taxon>
        <taxon>Fungi</taxon>
        <taxon>Dikarya</taxon>
        <taxon>Ascomycota</taxon>
        <taxon>Pezizomycotina</taxon>
        <taxon>Eurotiomycetes</taxon>
        <taxon>Chaetothyriomycetidae</taxon>
        <taxon>Phaeomoniellales</taxon>
        <taxon>Phaeomoniellaceae</taxon>
        <taxon>Phaeomoniella</taxon>
    </lineage>
</organism>
<evidence type="ECO:0000313" key="1">
    <source>
        <dbReference type="EMBL" id="KKY14411.1"/>
    </source>
</evidence>
<proteinExistence type="predicted"/>
<accession>A0A0G2DW81</accession>
<keyword evidence="2" id="KW-1185">Reference proteome</keyword>